<protein>
    <recommendedName>
        <fullName evidence="2">ParD-like antitoxin of type II toxin-antitoxin system</fullName>
    </recommendedName>
</protein>
<accession>A0A3B1CWS6</accession>
<gene>
    <name evidence="1" type="ORF">MNBD_NITROSPIRAE03-1944</name>
</gene>
<dbReference type="Pfam" id="PF11903">
    <property type="entry name" value="ParD_like"/>
    <property type="match status" value="1"/>
</dbReference>
<evidence type="ECO:0008006" key="2">
    <source>
        <dbReference type="Google" id="ProtNLM"/>
    </source>
</evidence>
<proteinExistence type="predicted"/>
<dbReference type="AlphaFoldDB" id="A0A3B1CWS6"/>
<reference evidence="1" key="1">
    <citation type="submission" date="2018-06" db="EMBL/GenBank/DDBJ databases">
        <authorList>
            <person name="Zhirakovskaya E."/>
        </authorList>
    </citation>
    <scope>NUCLEOTIDE SEQUENCE</scope>
</reference>
<sequence length="136" mass="15254">MNRSTFGPIRLDPKLIALAKKEGSIKKRSVPKQIEYWAELGKAVASAIDLKDVYAIIQGFCKLNVETLESNAVDPNKVFDSLEKKRKSGKLSKKVTTSSIYFEASQTKPGLLDRVDTTTGKRQTGRFHNGKFEIYE</sequence>
<dbReference type="InterPro" id="IPR021831">
    <property type="entry name" value="ParD-like"/>
</dbReference>
<evidence type="ECO:0000313" key="1">
    <source>
        <dbReference type="EMBL" id="VAX30991.1"/>
    </source>
</evidence>
<dbReference type="EMBL" id="UOGI01000096">
    <property type="protein sequence ID" value="VAX30991.1"/>
    <property type="molecule type" value="Genomic_DNA"/>
</dbReference>
<organism evidence="1">
    <name type="scientific">hydrothermal vent metagenome</name>
    <dbReference type="NCBI Taxonomy" id="652676"/>
    <lineage>
        <taxon>unclassified sequences</taxon>
        <taxon>metagenomes</taxon>
        <taxon>ecological metagenomes</taxon>
    </lineage>
</organism>
<name>A0A3B1CWS6_9ZZZZ</name>